<evidence type="ECO:0008006" key="3">
    <source>
        <dbReference type="Google" id="ProtNLM"/>
    </source>
</evidence>
<dbReference type="Proteomes" id="UP000615760">
    <property type="component" value="Unassembled WGS sequence"/>
</dbReference>
<evidence type="ECO:0000313" key="2">
    <source>
        <dbReference type="Proteomes" id="UP000615760"/>
    </source>
</evidence>
<name>A0ABQ1JNG2_9FLAO</name>
<proteinExistence type="predicted"/>
<dbReference type="RefSeq" id="WP_188619931.1">
    <property type="nucleotide sequence ID" value="NZ_BMJE01000002.1"/>
</dbReference>
<dbReference type="EMBL" id="BMJE01000002">
    <property type="protein sequence ID" value="GGB70217.1"/>
    <property type="molecule type" value="Genomic_DNA"/>
</dbReference>
<reference evidence="2" key="1">
    <citation type="journal article" date="2019" name="Int. J. Syst. Evol. Microbiol.">
        <title>The Global Catalogue of Microorganisms (GCM) 10K type strain sequencing project: providing services to taxonomists for standard genome sequencing and annotation.</title>
        <authorList>
            <consortium name="The Broad Institute Genomics Platform"/>
            <consortium name="The Broad Institute Genome Sequencing Center for Infectious Disease"/>
            <person name="Wu L."/>
            <person name="Ma J."/>
        </authorList>
    </citation>
    <scope>NUCLEOTIDE SEQUENCE [LARGE SCALE GENOMIC DNA]</scope>
    <source>
        <strain evidence="2">CGMCC 1.15461</strain>
    </source>
</reference>
<gene>
    <name evidence="1" type="ORF">GCM10007424_07700</name>
</gene>
<evidence type="ECO:0000313" key="1">
    <source>
        <dbReference type="EMBL" id="GGB70217.1"/>
    </source>
</evidence>
<organism evidence="1 2">
    <name type="scientific">Flavobacterium suaedae</name>
    <dbReference type="NCBI Taxonomy" id="1767027"/>
    <lineage>
        <taxon>Bacteria</taxon>
        <taxon>Pseudomonadati</taxon>
        <taxon>Bacteroidota</taxon>
        <taxon>Flavobacteriia</taxon>
        <taxon>Flavobacteriales</taxon>
        <taxon>Flavobacteriaceae</taxon>
        <taxon>Flavobacterium</taxon>
    </lineage>
</organism>
<keyword evidence="2" id="KW-1185">Reference proteome</keyword>
<protein>
    <recommendedName>
        <fullName evidence="3">Lipoprotein</fullName>
    </recommendedName>
</protein>
<sequence length="236" mass="26981">MKYFVIFFSIVMAFSSCVTKKEGVKLTVLNNELYYTKSSKPDGTKQKSTTNLIKYKISNHTNKKLLFFARDLNLSNIVGIKTFIKSGDKRISGHNKSISFHISDSCYFHTLNTMTDVLLDKNLKLKTLGYSVTEYIEKYHSQTFIINPHESWTFEALLTLPVIVEGNMYLDILPYEVDLDPSRVNKLLLEYEVPSLTIKCLSKNELEELRKNGVEVYLGKLISNEVLLKPVDSGSN</sequence>
<dbReference type="PROSITE" id="PS51257">
    <property type="entry name" value="PROKAR_LIPOPROTEIN"/>
    <property type="match status" value="1"/>
</dbReference>
<accession>A0ABQ1JNG2</accession>
<comment type="caution">
    <text evidence="1">The sequence shown here is derived from an EMBL/GenBank/DDBJ whole genome shotgun (WGS) entry which is preliminary data.</text>
</comment>